<dbReference type="RefSeq" id="WP_089199876.1">
    <property type="nucleotide sequence ID" value="NZ_NHRJ02000004.1"/>
</dbReference>
<comment type="catalytic activity">
    <reaction evidence="4">
        <text>glycine + O2 + H2O = glyoxylate + H2O2 + NH4(+)</text>
        <dbReference type="Rhea" id="RHEA:11532"/>
        <dbReference type="ChEBI" id="CHEBI:15377"/>
        <dbReference type="ChEBI" id="CHEBI:15379"/>
        <dbReference type="ChEBI" id="CHEBI:16240"/>
        <dbReference type="ChEBI" id="CHEBI:28938"/>
        <dbReference type="ChEBI" id="CHEBI:36655"/>
        <dbReference type="ChEBI" id="CHEBI:57305"/>
        <dbReference type="EC" id="1.4.3.19"/>
    </reaction>
</comment>
<evidence type="ECO:0000256" key="5">
    <source>
        <dbReference type="ARBA" id="ARBA00050018"/>
    </source>
</evidence>
<dbReference type="SUPFAM" id="SSF51905">
    <property type="entry name" value="FAD/NAD(P)-binding domain"/>
    <property type="match status" value="1"/>
</dbReference>
<accession>A0A2W1N8S4</accession>
<dbReference type="EMBL" id="NHRJ02000004">
    <property type="protein sequence ID" value="PZE21019.1"/>
    <property type="molecule type" value="Genomic_DNA"/>
</dbReference>
<dbReference type="PANTHER" id="PTHR13847:SF289">
    <property type="entry name" value="GLYCINE OXIDASE"/>
    <property type="match status" value="1"/>
</dbReference>
<dbReference type="NCBIfam" id="TIGR02352">
    <property type="entry name" value="thiamin_ThiO"/>
    <property type="match status" value="1"/>
</dbReference>
<dbReference type="OrthoDB" id="9794226at2"/>
<protein>
    <recommendedName>
        <fullName evidence="5">glycine oxidase</fullName>
        <ecNumber evidence="5">1.4.3.19</ecNumber>
    </recommendedName>
</protein>
<dbReference type="InterPro" id="IPR006076">
    <property type="entry name" value="FAD-dep_OxRdtase"/>
</dbReference>
<dbReference type="InterPro" id="IPR036188">
    <property type="entry name" value="FAD/NAD-bd_sf"/>
</dbReference>
<dbReference type="GO" id="GO:0050660">
    <property type="term" value="F:flavin adenine dinucleotide binding"/>
    <property type="evidence" value="ECO:0007669"/>
    <property type="project" value="InterPro"/>
</dbReference>
<gene>
    <name evidence="7" type="primary">thiO</name>
    <name evidence="7" type="ORF">CBW46_010060</name>
</gene>
<dbReference type="InterPro" id="IPR012727">
    <property type="entry name" value="Gly_oxidase_ThiO"/>
</dbReference>
<proteinExistence type="predicted"/>
<comment type="caution">
    <text evidence="7">The sequence shown here is derived from an EMBL/GenBank/DDBJ whole genome shotgun (WGS) entry which is preliminary data.</text>
</comment>
<dbReference type="PROSITE" id="PS51257">
    <property type="entry name" value="PROKAR_LIPOPROTEIN"/>
    <property type="match status" value="1"/>
</dbReference>
<dbReference type="PANTHER" id="PTHR13847">
    <property type="entry name" value="SARCOSINE DEHYDROGENASE-RELATED"/>
    <property type="match status" value="1"/>
</dbReference>
<dbReference type="GO" id="GO:0009228">
    <property type="term" value="P:thiamine biosynthetic process"/>
    <property type="evidence" value="ECO:0007669"/>
    <property type="project" value="UniProtKB-KW"/>
</dbReference>
<evidence type="ECO:0000256" key="1">
    <source>
        <dbReference type="ARBA" id="ARBA00004948"/>
    </source>
</evidence>
<organism evidence="7 8">
    <name type="scientific">Paenibacillus xerothermodurans</name>
    <dbReference type="NCBI Taxonomy" id="1977292"/>
    <lineage>
        <taxon>Bacteria</taxon>
        <taxon>Bacillati</taxon>
        <taxon>Bacillota</taxon>
        <taxon>Bacilli</taxon>
        <taxon>Bacillales</taxon>
        <taxon>Paenibacillaceae</taxon>
        <taxon>Paenibacillus</taxon>
    </lineage>
</organism>
<dbReference type="Gene3D" id="3.50.50.60">
    <property type="entry name" value="FAD/NAD(P)-binding domain"/>
    <property type="match status" value="1"/>
</dbReference>
<evidence type="ECO:0000313" key="8">
    <source>
        <dbReference type="Proteomes" id="UP000214746"/>
    </source>
</evidence>
<name>A0A2W1N8S4_PAEXE</name>
<dbReference type="AlphaFoldDB" id="A0A2W1N8S4"/>
<dbReference type="SUPFAM" id="SSF54373">
    <property type="entry name" value="FAD-linked reductases, C-terminal domain"/>
    <property type="match status" value="1"/>
</dbReference>
<reference evidence="7" key="1">
    <citation type="submission" date="2018-06" db="EMBL/GenBank/DDBJ databases">
        <title>Paenibacillus xerothermodurans sp. nov. an extremely dry heat resistant spore forming bacterium isolated from the soil of Cape Canaveral, Florida.</title>
        <authorList>
            <person name="Seuylemezian A."/>
            <person name="Kaur N."/>
            <person name="Patil P."/>
            <person name="Patil P."/>
            <person name="Mayilraj S."/>
            <person name="Vaishampayan P."/>
        </authorList>
    </citation>
    <scope>NUCLEOTIDE SEQUENCE [LARGE SCALE GENOMIC DNA]</scope>
    <source>
        <strain evidence="7">ATCC 27380</strain>
    </source>
</reference>
<evidence type="ECO:0000256" key="3">
    <source>
        <dbReference type="ARBA" id="ARBA00023002"/>
    </source>
</evidence>
<dbReference type="GO" id="GO:0043799">
    <property type="term" value="F:glycine oxidase activity"/>
    <property type="evidence" value="ECO:0007669"/>
    <property type="project" value="UniProtKB-EC"/>
</dbReference>
<dbReference type="UniPathway" id="UPA00060"/>
<dbReference type="Proteomes" id="UP000214746">
    <property type="component" value="Unassembled WGS sequence"/>
</dbReference>
<comment type="pathway">
    <text evidence="1">Cofactor biosynthesis; thiamine diphosphate biosynthesis.</text>
</comment>
<dbReference type="Gene3D" id="3.30.9.10">
    <property type="entry name" value="D-Amino Acid Oxidase, subunit A, domain 2"/>
    <property type="match status" value="1"/>
</dbReference>
<dbReference type="GO" id="GO:0009229">
    <property type="term" value="P:thiamine diphosphate biosynthetic process"/>
    <property type="evidence" value="ECO:0007669"/>
    <property type="project" value="UniProtKB-UniPathway"/>
</dbReference>
<keyword evidence="2" id="KW-0784">Thiamine biosynthesis</keyword>
<evidence type="ECO:0000313" key="7">
    <source>
        <dbReference type="EMBL" id="PZE21019.1"/>
    </source>
</evidence>
<evidence type="ECO:0000256" key="2">
    <source>
        <dbReference type="ARBA" id="ARBA00022977"/>
    </source>
</evidence>
<evidence type="ECO:0000259" key="6">
    <source>
        <dbReference type="Pfam" id="PF01266"/>
    </source>
</evidence>
<dbReference type="GO" id="GO:0005737">
    <property type="term" value="C:cytoplasm"/>
    <property type="evidence" value="ECO:0007669"/>
    <property type="project" value="TreeGrafter"/>
</dbReference>
<keyword evidence="8" id="KW-1185">Reference proteome</keyword>
<feature type="domain" description="FAD dependent oxidoreductase" evidence="6">
    <location>
        <begin position="8"/>
        <end position="347"/>
    </location>
</feature>
<evidence type="ECO:0000256" key="4">
    <source>
        <dbReference type="ARBA" id="ARBA00049872"/>
    </source>
</evidence>
<keyword evidence="3" id="KW-0560">Oxidoreductase</keyword>
<dbReference type="EC" id="1.4.3.19" evidence="5"/>
<dbReference type="Pfam" id="PF01266">
    <property type="entry name" value="DAO"/>
    <property type="match status" value="1"/>
</dbReference>
<sequence length="374" mass="40518">MNSSTKSAIIIGGGIIGCSIALELSLAGIRCALIDKGALNQEASTAAAGMLGAQVETHHPGPFYQLCRLSQALYREWSIKLLTIGGISPQYIAEGILRAALTPEDESELQSRLSWIEDAEWFSAREMRVREQAITPDVLGGLYLRRDHQVHPIHLAQSLTAALHKLDCEIREWTPALSLIERGGHIRGVRTTDGELFADHIILSAGAWGSALTEPFGLSLPLFPVKGQCISLKTAAPVIRSTVFFKECYVVPKEDGTMIVGATQEEAGFDKRCHASVIGSLHTSASRLIPELEHAEFVRTWAGLRPGTRDGLPYIGRPAALPGLITATGHYRNGILLAPATGRLIKQLVLDEQPDMDLGAFAPDRVRSAAEHLM</sequence>